<dbReference type="AlphaFoldDB" id="A0A6P8CBZ4"/>
<evidence type="ECO:0000313" key="5">
    <source>
        <dbReference type="RefSeq" id="XP_031378593.1"/>
    </source>
</evidence>
<feature type="repeat" description="PPR" evidence="3">
    <location>
        <begin position="146"/>
        <end position="180"/>
    </location>
</feature>
<proteinExistence type="inferred from homology"/>
<dbReference type="PANTHER" id="PTHR45717:SF15">
    <property type="entry name" value="AGL218WP"/>
    <property type="match status" value="1"/>
</dbReference>
<dbReference type="NCBIfam" id="TIGR00756">
    <property type="entry name" value="PPR"/>
    <property type="match status" value="2"/>
</dbReference>
<evidence type="ECO:0000256" key="3">
    <source>
        <dbReference type="PROSITE-ProRule" id="PRU00708"/>
    </source>
</evidence>
<dbReference type="Gene3D" id="1.25.40.10">
    <property type="entry name" value="Tetratricopeptide repeat domain"/>
    <property type="match status" value="2"/>
</dbReference>
<dbReference type="InterPro" id="IPR011990">
    <property type="entry name" value="TPR-like_helical_dom_sf"/>
</dbReference>
<dbReference type="GO" id="GO:0003729">
    <property type="term" value="F:mRNA binding"/>
    <property type="evidence" value="ECO:0007669"/>
    <property type="project" value="UniProtKB-ARBA"/>
</dbReference>
<gene>
    <name evidence="5" type="primary">LOC116193992</name>
</gene>
<dbReference type="Pfam" id="PF13812">
    <property type="entry name" value="PPR_3"/>
    <property type="match status" value="1"/>
</dbReference>
<dbReference type="GO" id="GO:0005739">
    <property type="term" value="C:mitochondrion"/>
    <property type="evidence" value="ECO:0007669"/>
    <property type="project" value="TreeGrafter"/>
</dbReference>
<accession>A0A6P8CBZ4</accession>
<evidence type="ECO:0000256" key="1">
    <source>
        <dbReference type="ARBA" id="ARBA00007626"/>
    </source>
</evidence>
<dbReference type="RefSeq" id="XP_031378593.1">
    <property type="nucleotide sequence ID" value="XM_031522733.1"/>
</dbReference>
<keyword evidence="2" id="KW-0677">Repeat</keyword>
<comment type="similarity">
    <text evidence="1">Belongs to the PPR family. P subfamily.</text>
</comment>
<dbReference type="Pfam" id="PF13041">
    <property type="entry name" value="PPR_2"/>
    <property type="match status" value="1"/>
</dbReference>
<keyword evidence="4" id="KW-1185">Reference proteome</keyword>
<evidence type="ECO:0000313" key="4">
    <source>
        <dbReference type="Proteomes" id="UP000515151"/>
    </source>
</evidence>
<evidence type="ECO:0000256" key="2">
    <source>
        <dbReference type="ARBA" id="ARBA00022737"/>
    </source>
</evidence>
<organism evidence="4 5">
    <name type="scientific">Punica granatum</name>
    <name type="common">Pomegranate</name>
    <dbReference type="NCBI Taxonomy" id="22663"/>
    <lineage>
        <taxon>Eukaryota</taxon>
        <taxon>Viridiplantae</taxon>
        <taxon>Streptophyta</taxon>
        <taxon>Embryophyta</taxon>
        <taxon>Tracheophyta</taxon>
        <taxon>Spermatophyta</taxon>
        <taxon>Magnoliopsida</taxon>
        <taxon>eudicotyledons</taxon>
        <taxon>Gunneridae</taxon>
        <taxon>Pentapetalae</taxon>
        <taxon>rosids</taxon>
        <taxon>malvids</taxon>
        <taxon>Myrtales</taxon>
        <taxon>Lythraceae</taxon>
        <taxon>Punica</taxon>
    </lineage>
</organism>
<sequence>TYVQFEIFRAFSCVVKGPSISSSNFSFDFQLWECLEERKQFNFIERDHASRLDLIAKVRGLKEAEDYISKIPASFRKEIVYRTLLSHYVSVSDVKKAEKIFNKMRDWGFPLSSFTCDQLLLLYSRTARNKIVSVLSLMVRENVKLSQRTYSTLIDAKGRSGNREGMEKVVMTMKADGIEPDSVTKSILAKHYALFGLKPPAGL</sequence>
<dbReference type="OrthoDB" id="1729246at2759"/>
<name>A0A6P8CBZ4_PUNGR</name>
<protein>
    <submittedName>
        <fullName evidence="5">Pentatricopeptide repeat-containing protein At1g15480, mitochondrial-like</fullName>
    </submittedName>
</protein>
<reference evidence="5" key="2">
    <citation type="submission" date="2025-08" db="UniProtKB">
        <authorList>
            <consortium name="RefSeq"/>
        </authorList>
    </citation>
    <scope>IDENTIFICATION</scope>
    <source>
        <tissue evidence="5">Leaf</tissue>
    </source>
</reference>
<feature type="non-terminal residue" evidence="5">
    <location>
        <position position="1"/>
    </location>
</feature>
<reference evidence="4" key="1">
    <citation type="journal article" date="2020" name="Plant Biotechnol. J.">
        <title>The pomegranate (Punica granatum L.) draft genome dissects genetic divergence between soft- and hard-seeded cultivars.</title>
        <authorList>
            <person name="Luo X."/>
            <person name="Li H."/>
            <person name="Wu Z."/>
            <person name="Yao W."/>
            <person name="Zhao P."/>
            <person name="Cao D."/>
            <person name="Yu H."/>
            <person name="Li K."/>
            <person name="Poudel K."/>
            <person name="Zhao D."/>
            <person name="Zhang F."/>
            <person name="Xia X."/>
            <person name="Chen L."/>
            <person name="Wang Q."/>
            <person name="Jing D."/>
            <person name="Cao S."/>
        </authorList>
    </citation>
    <scope>NUCLEOTIDE SEQUENCE [LARGE SCALE GENOMIC DNA]</scope>
    <source>
        <strain evidence="4">cv. Tunisia</strain>
    </source>
</reference>
<dbReference type="InterPro" id="IPR002885">
    <property type="entry name" value="PPR_rpt"/>
</dbReference>
<dbReference type="GeneID" id="116193992"/>
<dbReference type="PANTHER" id="PTHR45717">
    <property type="entry name" value="OS12G0527900 PROTEIN"/>
    <property type="match status" value="1"/>
</dbReference>
<feature type="repeat" description="PPR" evidence="3">
    <location>
        <begin position="77"/>
        <end position="111"/>
    </location>
</feature>
<dbReference type="Proteomes" id="UP000515151">
    <property type="component" value="Chromosome 2"/>
</dbReference>
<dbReference type="PROSITE" id="PS51375">
    <property type="entry name" value="PPR"/>
    <property type="match status" value="2"/>
</dbReference>